<dbReference type="InterPro" id="IPR038765">
    <property type="entry name" value="Papain-like_cys_pep_sf"/>
</dbReference>
<comment type="caution">
    <text evidence="3">The sequence shown here is derived from an EMBL/GenBank/DDBJ whole genome shotgun (WGS) entry which is preliminary data.</text>
</comment>
<feature type="region of interest" description="Disordered" evidence="2">
    <location>
        <begin position="62"/>
        <end position="116"/>
    </location>
</feature>
<name>A0ABN9RBV2_9DINO</name>
<gene>
    <name evidence="3" type="ORF">PCOR1329_LOCUS19130</name>
</gene>
<accession>A0ABN9RBV2</accession>
<feature type="region of interest" description="Disordered" evidence="2">
    <location>
        <begin position="1083"/>
        <end position="1120"/>
    </location>
</feature>
<keyword evidence="4" id="KW-1185">Reference proteome</keyword>
<feature type="region of interest" description="Disordered" evidence="2">
    <location>
        <begin position="1268"/>
        <end position="1299"/>
    </location>
</feature>
<feature type="region of interest" description="Disordered" evidence="2">
    <location>
        <begin position="1017"/>
        <end position="1056"/>
    </location>
</feature>
<feature type="compositionally biased region" description="Low complexity" evidence="2">
    <location>
        <begin position="1100"/>
        <end position="1117"/>
    </location>
</feature>
<protein>
    <recommendedName>
        <fullName evidence="5">Ubiquitin-like protease family profile domain-containing protein</fullName>
    </recommendedName>
</protein>
<dbReference type="EMBL" id="CAUYUJ010006080">
    <property type="protein sequence ID" value="CAK0816048.1"/>
    <property type="molecule type" value="Genomic_DNA"/>
</dbReference>
<reference evidence="3" key="1">
    <citation type="submission" date="2023-10" db="EMBL/GenBank/DDBJ databases">
        <authorList>
            <person name="Chen Y."/>
            <person name="Shah S."/>
            <person name="Dougan E. K."/>
            <person name="Thang M."/>
            <person name="Chan C."/>
        </authorList>
    </citation>
    <scope>NUCLEOTIDE SEQUENCE [LARGE SCALE GENOMIC DNA]</scope>
</reference>
<evidence type="ECO:0008006" key="5">
    <source>
        <dbReference type="Google" id="ProtNLM"/>
    </source>
</evidence>
<keyword evidence="1" id="KW-0175">Coiled coil</keyword>
<feature type="compositionally biased region" description="Pro residues" evidence="2">
    <location>
        <begin position="1275"/>
        <end position="1290"/>
    </location>
</feature>
<feature type="coiled-coil region" evidence="1">
    <location>
        <begin position="1137"/>
        <end position="1164"/>
    </location>
</feature>
<feature type="compositionally biased region" description="Polar residues" evidence="2">
    <location>
        <begin position="73"/>
        <end position="85"/>
    </location>
</feature>
<evidence type="ECO:0000256" key="2">
    <source>
        <dbReference type="SAM" id="MobiDB-lite"/>
    </source>
</evidence>
<dbReference type="Proteomes" id="UP001189429">
    <property type="component" value="Unassembled WGS sequence"/>
</dbReference>
<feature type="coiled-coil region" evidence="1">
    <location>
        <begin position="117"/>
        <end position="166"/>
    </location>
</feature>
<evidence type="ECO:0000313" key="4">
    <source>
        <dbReference type="Proteomes" id="UP001189429"/>
    </source>
</evidence>
<feature type="region of interest" description="Disordered" evidence="2">
    <location>
        <begin position="1176"/>
        <end position="1231"/>
    </location>
</feature>
<proteinExistence type="predicted"/>
<organism evidence="3 4">
    <name type="scientific">Prorocentrum cordatum</name>
    <dbReference type="NCBI Taxonomy" id="2364126"/>
    <lineage>
        <taxon>Eukaryota</taxon>
        <taxon>Sar</taxon>
        <taxon>Alveolata</taxon>
        <taxon>Dinophyceae</taxon>
        <taxon>Prorocentrales</taxon>
        <taxon>Prorocentraceae</taxon>
        <taxon>Prorocentrum</taxon>
    </lineage>
</organism>
<feature type="compositionally biased region" description="Gly residues" evidence="2">
    <location>
        <begin position="1189"/>
        <end position="1199"/>
    </location>
</feature>
<dbReference type="SUPFAM" id="SSF54001">
    <property type="entry name" value="Cysteine proteinases"/>
    <property type="match status" value="1"/>
</dbReference>
<evidence type="ECO:0000256" key="1">
    <source>
        <dbReference type="SAM" id="Coils"/>
    </source>
</evidence>
<dbReference type="Gene3D" id="3.40.395.10">
    <property type="entry name" value="Adenoviral Proteinase, Chain A"/>
    <property type="match status" value="1"/>
</dbReference>
<feature type="region of interest" description="Disordered" evidence="2">
    <location>
        <begin position="210"/>
        <end position="234"/>
    </location>
</feature>
<evidence type="ECO:0000313" key="3">
    <source>
        <dbReference type="EMBL" id="CAK0816048.1"/>
    </source>
</evidence>
<feature type="region of interest" description="Disordered" evidence="2">
    <location>
        <begin position="1"/>
        <end position="28"/>
    </location>
</feature>
<feature type="compositionally biased region" description="Basic residues" evidence="2">
    <location>
        <begin position="1029"/>
        <end position="1056"/>
    </location>
</feature>
<sequence length="1681" mass="182402">MEPVPEQTGCAAEPCVEDLFSEGPSGDEGAFWDAVDKDCDARAKQQEAQALMLVSQKLREDARRTREVRAQLGPSTPQKAKQSLISRFMADTPSPPAAQEGTLEGRRGRRGPKHPCYMNAEEREQAIKKKAIRQQDESLRIQALELESQAKAAEELSNEAAAVASQAIAILEPHDVVSDLAEASEVLQVIARRGRGRPPHTAEQKAAAKERKAKVKAQKGKLQPEDRERMQTPSATARSMIVDRVDALSKEVDNYTTNEFWSLAEDLCGVPASMLKRFAKPEEREKLSRYLDARGPERERRGKQRCWKRFISTDTGCRLSKDGAKKKTYESPVKDVYDYVKAWKDRQEEIGFELNQEDLVDEFELELESRVFDLKESGGGVKLVSEMERRLAKLAAPGNRKYARARLGSWRGVVEHKPSNVVPFTAAENDLICKLSYQAWDWLVDLLMTATADELQGFVADAQGLVENRRQLAVIAQDASPVYLDCSTGKVLVRTSFLDERQKRRRLRLAAQKDTDPSAPVPEIMSVAQPSDAVGSSRREKNRLTFFFRQALEGLWDPDVAVPTGKVLDGVLLAVASKHYRLEDMSFFEPAQWLRDHSFSLDGVMVKRVKGEAVGPLGSEWRAARRHNKALFYAPGTDWGQPPDTWRPGHVRLWCAPKATEDTIIASFLTDLSVEEGYQYSLKTVDCVASEHSEIMDLHNYMHNQVVHTVGMRQTAKTQVTDVREAVIGKAGGEKVKHQRRRLKRLAGNMSGQASDLTSDKVDLMHIAQGMQVECRRDNAENQGVLKAFRMGGWLAHKPTDRGLVPLVGPAWRQFPLGGSRLSNSLMADRVNYVPVHGKPEKPDWGQLRALRARQRAAYVQQKGQGISEDRKQELLLDDEEIDGFVSYLGGWGQRPFAEHEEALAAAASDPSLAKGPLRPFEPISLAGLISAEALAEEAAFQSLHPRVKQAILAGGAIAKMPKVTKSFRGLAAEKRVEKAMARKTQAAEKKAEWRAAIDSLGIEAARKQLCVPAVATKAAKKTKEQAKTKGKKGGAGSTKRRQAKKGKQKAAARKGARAKAAATFAGNVATLEAKLKTLQAQLHGAGQEAESQKQEAKQGAEALAAPPGEQPAAAAAAERKRLRVHADNLTVRSLQLQGLHRQLQDQQQELDNANKLGQKALGQVKRKANAAMQAAERALAKKPRTGEVGEGAGIGGAVGLPPPPPLAPTAPSVPSRPAGDPGAAGSPRPLAAPVADLLAAASPAQAAPSAGDAGELGANDDWLGVASAADSARSPPPPPPPPAGSPAPDAPAASARAAGAAAALPTGCAGAAPLPAAASRLEPGCRVQVDCDAVWASDRAAAARLTSGLWGTVASVKGPSAWIHPGGDTSANKRQVPVSWLVPAPDEPSKPLPWRKNAGWLGKEQREEIRKAWLPVDIEVRRAPGARTLLSEAELAIAAVEIGWRLTPPRCLVAPPHITTLVAHHVRNHDAAHDRYGEGEELVAELRRYADRAHVLAMPILAGNHWVLLVVQRAGAVSEGVPAAVEADTKLDGYGVGCGACGGAGCKTCSYTHAERWLGRLSKVSEFITPCTSLAPLEPATWWNIRYYDSLRQPSRARADCAHALLDALQPVGVQNVLSAKELAASRANKAFQSDGSSCGWWCLHHMETEFRRFVGETSVAFDLQRRVDLAYPIVSKFLP</sequence>